<evidence type="ECO:0000256" key="1">
    <source>
        <dbReference type="SAM" id="Phobius"/>
    </source>
</evidence>
<evidence type="ECO:0000313" key="2">
    <source>
        <dbReference type="EMBL" id="MEE1672923.1"/>
    </source>
</evidence>
<keyword evidence="1" id="KW-0472">Membrane</keyword>
<accession>A0ABU7G0S3</accession>
<protein>
    <submittedName>
        <fullName evidence="2">DUF4381 domain-containing protein</fullName>
    </submittedName>
</protein>
<dbReference type="InterPro" id="IPR036719">
    <property type="entry name" value="Neuro-gated_channel_TM_sf"/>
</dbReference>
<proteinExistence type="predicted"/>
<comment type="caution">
    <text evidence="2">The sequence shown here is derived from an EMBL/GenBank/DDBJ whole genome shotgun (WGS) entry which is preliminary data.</text>
</comment>
<dbReference type="InterPro" id="IPR025489">
    <property type="entry name" value="DUF4381"/>
</dbReference>
<dbReference type="RefSeq" id="WP_329774318.1">
    <property type="nucleotide sequence ID" value="NZ_JAYDYW010000004.1"/>
</dbReference>
<dbReference type="EMBL" id="JAYDYW010000004">
    <property type="protein sequence ID" value="MEE1672923.1"/>
    <property type="molecule type" value="Genomic_DNA"/>
</dbReference>
<keyword evidence="1" id="KW-1133">Transmembrane helix</keyword>
<reference evidence="2 3" key="2">
    <citation type="submission" date="2023-12" db="EMBL/GenBank/DDBJ databases">
        <authorList>
            <consortium name="Cladostephus spongiosus"/>
            <person name="Lorente B."/>
            <person name="Cabral C."/>
            <person name="Frias J."/>
            <person name="Faria J."/>
            <person name="Toubarro D."/>
        </authorList>
    </citation>
    <scope>NUCLEOTIDE SEQUENCE [LARGE SCALE GENOMIC DNA]</scope>
    <source>
        <strain evidence="2 3">ZMCS4</strain>
    </source>
</reference>
<dbReference type="Pfam" id="PF14316">
    <property type="entry name" value="DUF4381"/>
    <property type="match status" value="1"/>
</dbReference>
<sequence>MPEQTNPLANLKDIILPASYETALPAIGWWLLGLLAIVSLVVLMFVAWRYWQLDKPRREAMQSVKQQSMNLAELNLLMKRLALSYYPRQQVASLSGEDWLAFLDSTSRKNSTAFAEQHSAWQQALYAAQPTESNQPCIELAEQWIKQLRPPLNLASLFGFKSKQQNTDQQTSSANKRGTDV</sequence>
<evidence type="ECO:0000313" key="3">
    <source>
        <dbReference type="Proteomes" id="UP001310248"/>
    </source>
</evidence>
<gene>
    <name evidence="2" type="ORF">SNR37_002334</name>
</gene>
<organism evidence="2 3">
    <name type="scientific">Agarivorans aestuarii</name>
    <dbReference type="NCBI Taxonomy" id="1563703"/>
    <lineage>
        <taxon>Bacteria</taxon>
        <taxon>Pseudomonadati</taxon>
        <taxon>Pseudomonadota</taxon>
        <taxon>Gammaproteobacteria</taxon>
        <taxon>Alteromonadales</taxon>
        <taxon>Alteromonadaceae</taxon>
        <taxon>Agarivorans</taxon>
    </lineage>
</organism>
<dbReference type="Proteomes" id="UP001310248">
    <property type="component" value="Unassembled WGS sequence"/>
</dbReference>
<keyword evidence="3" id="KW-1185">Reference proteome</keyword>
<reference evidence="3" key="1">
    <citation type="submission" date="2023-07" db="EMBL/GenBank/DDBJ databases">
        <title>Draft genome sequence of Agarivorans aestuarii strain ZMCS4, a CAZymes producing bacteria isolated from the marine brown algae Clodostephus spongiosus.</title>
        <authorList>
            <person name="Lorente B."/>
            <person name="Cabral C."/>
            <person name="Frias J."/>
            <person name="Faria J."/>
            <person name="Toubarro D."/>
        </authorList>
    </citation>
    <scope>NUCLEOTIDE SEQUENCE [LARGE SCALE GENOMIC DNA]</scope>
    <source>
        <strain evidence="3">ZMCS4</strain>
    </source>
</reference>
<dbReference type="SUPFAM" id="SSF90112">
    <property type="entry name" value="Neurotransmitter-gated ion-channel transmembrane pore"/>
    <property type="match status" value="1"/>
</dbReference>
<feature type="transmembrane region" description="Helical" evidence="1">
    <location>
        <begin position="27"/>
        <end position="51"/>
    </location>
</feature>
<keyword evidence="1" id="KW-0812">Transmembrane</keyword>
<name>A0ABU7G0S3_9ALTE</name>